<proteinExistence type="predicted"/>
<keyword evidence="3" id="KW-1185">Reference proteome</keyword>
<organism evidence="2 3">
    <name type="scientific">Streptomyces varsoviensis</name>
    <dbReference type="NCBI Taxonomy" id="67373"/>
    <lineage>
        <taxon>Bacteria</taxon>
        <taxon>Bacillati</taxon>
        <taxon>Actinomycetota</taxon>
        <taxon>Actinomycetes</taxon>
        <taxon>Kitasatosporales</taxon>
        <taxon>Streptomycetaceae</taxon>
        <taxon>Streptomyces</taxon>
    </lineage>
</organism>
<evidence type="ECO:0000313" key="2">
    <source>
        <dbReference type="EMBL" id="KOG55929.1"/>
    </source>
</evidence>
<evidence type="ECO:0000259" key="1">
    <source>
        <dbReference type="Pfam" id="PF26136"/>
    </source>
</evidence>
<protein>
    <recommendedName>
        <fullName evidence="1">SCO6045-like C-terminal domain-containing protein</fullName>
    </recommendedName>
</protein>
<dbReference type="Pfam" id="PF26136">
    <property type="entry name" value="SCO6045_C"/>
    <property type="match status" value="1"/>
</dbReference>
<gene>
    <name evidence="2" type="ORF">ADK38_43490</name>
</gene>
<dbReference type="Proteomes" id="UP000037020">
    <property type="component" value="Unassembled WGS sequence"/>
</dbReference>
<feature type="non-terminal residue" evidence="2">
    <location>
        <position position="1"/>
    </location>
</feature>
<dbReference type="EMBL" id="LGUT01004255">
    <property type="protein sequence ID" value="KOG55929.1"/>
    <property type="molecule type" value="Genomic_DNA"/>
</dbReference>
<sequence>AEALAAKRAAVVAKVAPELPGILGDGYRPAFLRYARTRPLTGGFRRDALSFVEHLLAAKDETEPRDRAARRELTRWWR</sequence>
<dbReference type="InterPro" id="IPR058711">
    <property type="entry name" value="SCO6045-like_C"/>
</dbReference>
<comment type="caution">
    <text evidence="2">The sequence shown here is derived from an EMBL/GenBank/DDBJ whole genome shotgun (WGS) entry which is preliminary data.</text>
</comment>
<reference evidence="2 3" key="1">
    <citation type="submission" date="2015-07" db="EMBL/GenBank/DDBJ databases">
        <authorList>
            <person name="Ju K.-S."/>
            <person name="Doroghazi J.R."/>
            <person name="Metcalf W.W."/>
        </authorList>
    </citation>
    <scope>NUCLEOTIDE SEQUENCE [LARGE SCALE GENOMIC DNA]</scope>
    <source>
        <strain evidence="2 3">NRRL B-3589</strain>
    </source>
</reference>
<feature type="non-terminal residue" evidence="2">
    <location>
        <position position="78"/>
    </location>
</feature>
<evidence type="ECO:0000313" key="3">
    <source>
        <dbReference type="Proteomes" id="UP000037020"/>
    </source>
</evidence>
<feature type="domain" description="SCO6045-like C-terminal" evidence="1">
    <location>
        <begin position="1"/>
        <end position="56"/>
    </location>
</feature>
<name>A0ABR5IST9_9ACTN</name>
<accession>A0ABR5IST9</accession>